<dbReference type="Gene3D" id="1.10.10.1700">
    <property type="entry name" value="Histone-lysine N-methyltransferase"/>
    <property type="match status" value="1"/>
</dbReference>
<dbReference type="SMART" id="SM00317">
    <property type="entry name" value="SET"/>
    <property type="match status" value="1"/>
</dbReference>
<feature type="compositionally biased region" description="Polar residues" evidence="15">
    <location>
        <begin position="263"/>
        <end position="277"/>
    </location>
</feature>
<keyword evidence="10" id="KW-0156">Chromatin regulator</keyword>
<dbReference type="PANTHER" id="PTHR12977:SF4">
    <property type="entry name" value="HISTONE-LYSINE N-METHYLTRANSFERASE KMT5B"/>
    <property type="match status" value="1"/>
</dbReference>
<protein>
    <recommendedName>
        <fullName evidence="5">Histone-lysine N-methyltransferase SET9</fullName>
        <ecNumber evidence="12">2.1.1.372</ecNumber>
    </recommendedName>
    <alternativeName>
        <fullName evidence="4">Histone-lysine N-methyltransferase set9</fullName>
    </alternativeName>
    <alternativeName>
        <fullName evidence="13">SET domain protein 9</fullName>
    </alternativeName>
</protein>
<evidence type="ECO:0000256" key="5">
    <source>
        <dbReference type="ARBA" id="ARBA00015413"/>
    </source>
</evidence>
<comment type="subcellular location">
    <subcellularLocation>
        <location evidence="3">Chromosome</location>
    </subcellularLocation>
    <subcellularLocation>
        <location evidence="2">Nucleus</location>
    </subcellularLocation>
</comment>
<dbReference type="CDD" id="cd10524">
    <property type="entry name" value="SET_Suv4-20-like"/>
    <property type="match status" value="1"/>
</dbReference>
<feature type="compositionally biased region" description="Low complexity" evidence="15">
    <location>
        <begin position="476"/>
        <end position="502"/>
    </location>
</feature>
<name>A0A8H3ITU2_9LECA</name>
<feature type="compositionally biased region" description="Basic and acidic residues" evidence="15">
    <location>
        <begin position="700"/>
        <end position="712"/>
    </location>
</feature>
<evidence type="ECO:0000313" key="17">
    <source>
        <dbReference type="EMBL" id="CAF9931883.1"/>
    </source>
</evidence>
<dbReference type="InterPro" id="IPR025783">
    <property type="entry name" value="Set9_fungi"/>
</dbReference>
<feature type="region of interest" description="Disordered" evidence="15">
    <location>
        <begin position="473"/>
        <end position="508"/>
    </location>
</feature>
<dbReference type="PROSITE" id="PS51567">
    <property type="entry name" value="SAM_MT43_SUVAR420_1"/>
    <property type="match status" value="1"/>
</dbReference>
<keyword evidence="6" id="KW-0158">Chromosome</keyword>
<keyword evidence="8" id="KW-0808">Transferase</keyword>
<gene>
    <name evidence="17" type="primary">SET9</name>
    <name evidence="17" type="ORF">IMSHALPRED_008739</name>
</gene>
<keyword evidence="18" id="KW-1185">Reference proteome</keyword>
<comment type="catalytic activity">
    <reaction evidence="14">
        <text>L-lysyl(20)-[histone H4] + 3 S-adenosyl-L-methionine = N(6),N(6),N(6)-trimethyl-L-lysyl(20)-[histone H4] + 3 S-adenosyl-L-homocysteine + 3 H(+)</text>
        <dbReference type="Rhea" id="RHEA:64456"/>
        <dbReference type="Rhea" id="RHEA-COMP:15554"/>
        <dbReference type="Rhea" id="RHEA-COMP:15998"/>
        <dbReference type="ChEBI" id="CHEBI:15378"/>
        <dbReference type="ChEBI" id="CHEBI:29969"/>
        <dbReference type="ChEBI" id="CHEBI:57856"/>
        <dbReference type="ChEBI" id="CHEBI:59789"/>
        <dbReference type="ChEBI" id="CHEBI:61961"/>
        <dbReference type="EC" id="2.1.1.372"/>
    </reaction>
</comment>
<feature type="domain" description="SET" evidence="16">
    <location>
        <begin position="122"/>
        <end position="236"/>
    </location>
</feature>
<keyword evidence="11" id="KW-0539">Nucleus</keyword>
<dbReference type="AlphaFoldDB" id="A0A8H3ITU2"/>
<comment type="function">
    <text evidence="1">Histone methyltransferase that trimethylates 'Lys-20' of histone H4 to form H4K20me3.</text>
</comment>
<dbReference type="EMBL" id="CAJPDT010000063">
    <property type="protein sequence ID" value="CAF9931883.1"/>
    <property type="molecule type" value="Genomic_DNA"/>
</dbReference>
<evidence type="ECO:0000259" key="16">
    <source>
        <dbReference type="PROSITE" id="PS50280"/>
    </source>
</evidence>
<proteinExistence type="predicted"/>
<dbReference type="Gene3D" id="2.170.270.10">
    <property type="entry name" value="SET domain"/>
    <property type="match status" value="1"/>
</dbReference>
<keyword evidence="7" id="KW-0489">Methyltransferase</keyword>
<evidence type="ECO:0000256" key="12">
    <source>
        <dbReference type="ARBA" id="ARBA00024057"/>
    </source>
</evidence>
<dbReference type="GO" id="GO:0005634">
    <property type="term" value="C:nucleus"/>
    <property type="evidence" value="ECO:0007669"/>
    <property type="project" value="UniProtKB-SubCell"/>
</dbReference>
<dbReference type="GO" id="GO:0140943">
    <property type="term" value="F:histone H4K20 trimethyltransferase activity"/>
    <property type="evidence" value="ECO:0007669"/>
    <property type="project" value="UniProtKB-EC"/>
</dbReference>
<dbReference type="InterPro" id="IPR046341">
    <property type="entry name" value="SET_dom_sf"/>
</dbReference>
<evidence type="ECO:0000256" key="13">
    <source>
        <dbReference type="ARBA" id="ARBA00030653"/>
    </source>
</evidence>
<dbReference type="PROSITE" id="PS50280">
    <property type="entry name" value="SET"/>
    <property type="match status" value="1"/>
</dbReference>
<feature type="region of interest" description="Disordered" evidence="15">
    <location>
        <begin position="412"/>
        <end position="443"/>
    </location>
</feature>
<dbReference type="Pfam" id="PF00856">
    <property type="entry name" value="SET"/>
    <property type="match status" value="1"/>
</dbReference>
<feature type="compositionally biased region" description="Basic residues" evidence="15">
    <location>
        <begin position="417"/>
        <end position="428"/>
    </location>
</feature>
<evidence type="ECO:0000256" key="8">
    <source>
        <dbReference type="ARBA" id="ARBA00022679"/>
    </source>
</evidence>
<evidence type="ECO:0000256" key="9">
    <source>
        <dbReference type="ARBA" id="ARBA00022691"/>
    </source>
</evidence>
<evidence type="ECO:0000256" key="10">
    <source>
        <dbReference type="ARBA" id="ARBA00022853"/>
    </source>
</evidence>
<evidence type="ECO:0000256" key="11">
    <source>
        <dbReference type="ARBA" id="ARBA00023242"/>
    </source>
</evidence>
<evidence type="ECO:0000256" key="2">
    <source>
        <dbReference type="ARBA" id="ARBA00004123"/>
    </source>
</evidence>
<evidence type="ECO:0000256" key="4">
    <source>
        <dbReference type="ARBA" id="ARBA00014232"/>
    </source>
</evidence>
<dbReference type="SUPFAM" id="SSF82199">
    <property type="entry name" value="SET domain"/>
    <property type="match status" value="1"/>
</dbReference>
<organism evidence="17 18">
    <name type="scientific">Imshaugia aleurites</name>
    <dbReference type="NCBI Taxonomy" id="172621"/>
    <lineage>
        <taxon>Eukaryota</taxon>
        <taxon>Fungi</taxon>
        <taxon>Dikarya</taxon>
        <taxon>Ascomycota</taxon>
        <taxon>Pezizomycotina</taxon>
        <taxon>Lecanoromycetes</taxon>
        <taxon>OSLEUM clade</taxon>
        <taxon>Lecanoromycetidae</taxon>
        <taxon>Lecanorales</taxon>
        <taxon>Lecanorineae</taxon>
        <taxon>Parmeliaceae</taxon>
        <taxon>Imshaugia</taxon>
    </lineage>
</organism>
<evidence type="ECO:0000256" key="7">
    <source>
        <dbReference type="ARBA" id="ARBA00022603"/>
    </source>
</evidence>
<reference evidence="17" key="1">
    <citation type="submission" date="2021-03" db="EMBL/GenBank/DDBJ databases">
        <authorList>
            <person name="Tagirdzhanova G."/>
        </authorList>
    </citation>
    <scope>NUCLEOTIDE SEQUENCE</scope>
</reference>
<dbReference type="InterPro" id="IPR001214">
    <property type="entry name" value="SET_dom"/>
</dbReference>
<feature type="region of interest" description="Disordered" evidence="15">
    <location>
        <begin position="257"/>
        <end position="325"/>
    </location>
</feature>
<dbReference type="EC" id="2.1.1.372" evidence="12"/>
<evidence type="ECO:0000256" key="1">
    <source>
        <dbReference type="ARBA" id="ARBA00001984"/>
    </source>
</evidence>
<dbReference type="InterPro" id="IPR039977">
    <property type="entry name" value="Suv4-20/Set9"/>
</dbReference>
<keyword evidence="9" id="KW-0949">S-adenosyl-L-methionine</keyword>
<evidence type="ECO:0000256" key="14">
    <source>
        <dbReference type="ARBA" id="ARBA00048081"/>
    </source>
</evidence>
<feature type="region of interest" description="Disordered" evidence="15">
    <location>
        <begin position="700"/>
        <end position="762"/>
    </location>
</feature>
<dbReference type="InterPro" id="IPR041938">
    <property type="entry name" value="Hist-Lys_N-MTase_N"/>
</dbReference>
<comment type="caution">
    <text evidence="17">The sequence shown here is derived from an EMBL/GenBank/DDBJ whole genome shotgun (WGS) entry which is preliminary data.</text>
</comment>
<sequence length="762" mass="84445">MGRPRKDATPPDTPPKKERLTLTQLAGYDDILTDALVDHVYFWTTIRKNRSKYNLTRGISEDDVCSILLHDVIVGKDAQKAEASLLQLAGIKKYYGLLKTEREKEDFRRHMRKYINIWLPDCPFEVSTTNRYTIVTQEASTTARRPIKQGDPIKYLCGNLVAMTPEEEKDLDLTRRDFSIVMSSRKKTPSLFLGPARFANHDCKANARLVTRGSDGMQVFAVRNIRVGEEITVNYGENYFGDGNCECLCGTCEAEARGGWPGSDSTAVSSGLSTPMTMSEPDFEMTQPYHSSRKRRSDYDYDSDPSAGSMSSDDEEGTPVKKRKSGIGKAITSFGVEAKGDLIQSHGIKVGKPRSPLRQVLNVTDIVIPAEDGDQCTGQGLSLKNAGQHGKTTQGQDDILAAVRAAFAGFSAATRPNTKRSKGKRAAQKAHPSTRPSSQTNVPYKFKSPFTFLAGITSANSSGRKQNFLRARTIRSPLSSRKQSVQSSSLSSLSSLQGSSSISEKDSTFDDRFRLDSSSATTPSAGLEGGIDWNLPPQLAFSPSSSGLTSLSSPLSSLPSIAEIDDDEPSQPTIKYTRRKRGRPRKIGSMALLEAKQKRIPRTPKKVRGLQPTIELEIPSTRTPGDYIRTHLLLGESFSRWVDCRTCSACWVQANGYQTRKECPRCERHSKLYGYQWPKTDKLGKGDDEERVMDHRTVHRFIPPEEEKEERKRGRGVLRAGEMGSEREDSTGDDYESERTDSRVRSNGGGRTRGVGPAVYTR</sequence>
<dbReference type="GO" id="GO:0005694">
    <property type="term" value="C:chromosome"/>
    <property type="evidence" value="ECO:0007669"/>
    <property type="project" value="UniProtKB-SubCell"/>
</dbReference>
<dbReference type="PANTHER" id="PTHR12977">
    <property type="entry name" value="SUPPRESSOR OF VARIEGATION 4-20-RELATED"/>
    <property type="match status" value="1"/>
</dbReference>
<evidence type="ECO:0000256" key="15">
    <source>
        <dbReference type="SAM" id="MobiDB-lite"/>
    </source>
</evidence>
<dbReference type="Proteomes" id="UP000664534">
    <property type="component" value="Unassembled WGS sequence"/>
</dbReference>
<dbReference type="GO" id="GO:0032259">
    <property type="term" value="P:methylation"/>
    <property type="evidence" value="ECO:0007669"/>
    <property type="project" value="UniProtKB-KW"/>
</dbReference>
<dbReference type="OrthoDB" id="6627536at2759"/>
<evidence type="ECO:0000256" key="6">
    <source>
        <dbReference type="ARBA" id="ARBA00022454"/>
    </source>
</evidence>
<accession>A0A8H3ITU2</accession>
<evidence type="ECO:0000256" key="3">
    <source>
        <dbReference type="ARBA" id="ARBA00004286"/>
    </source>
</evidence>
<evidence type="ECO:0000313" key="18">
    <source>
        <dbReference type="Proteomes" id="UP000664534"/>
    </source>
</evidence>